<evidence type="ECO:0000313" key="9">
    <source>
        <dbReference type="Proteomes" id="UP000246702"/>
    </source>
</evidence>
<organism evidence="8 9">
    <name type="scientific">Aspergillus sclerotioniger CBS 115572</name>
    <dbReference type="NCBI Taxonomy" id="1450535"/>
    <lineage>
        <taxon>Eukaryota</taxon>
        <taxon>Fungi</taxon>
        <taxon>Dikarya</taxon>
        <taxon>Ascomycota</taxon>
        <taxon>Pezizomycotina</taxon>
        <taxon>Eurotiomycetes</taxon>
        <taxon>Eurotiomycetidae</taxon>
        <taxon>Eurotiales</taxon>
        <taxon>Aspergillaceae</taxon>
        <taxon>Aspergillus</taxon>
        <taxon>Aspergillus subgen. Circumdati</taxon>
    </lineage>
</organism>
<keyword evidence="6" id="KW-1133">Transmembrane helix</keyword>
<evidence type="ECO:0000256" key="6">
    <source>
        <dbReference type="SAM" id="Phobius"/>
    </source>
</evidence>
<dbReference type="InterPro" id="IPR036188">
    <property type="entry name" value="FAD/NAD-bd_sf"/>
</dbReference>
<dbReference type="GO" id="GO:0004497">
    <property type="term" value="F:monooxygenase activity"/>
    <property type="evidence" value="ECO:0007669"/>
    <property type="project" value="UniProtKB-KW"/>
</dbReference>
<dbReference type="RefSeq" id="XP_025473215.1">
    <property type="nucleotide sequence ID" value="XM_025614251.1"/>
</dbReference>
<sequence>MAANGKQPFRVIIVGGSIAGLTLAHCLIRNNIEFLVLEARDDIAPQEGASIGILPNGSRILDQLGMLDDCIASTAPLKRSFIWSESGAPIFEDDSLETIEKRHGYPVVFLDRQVLLQTLYKHLGPHQSLVHLNKKAVRVDHHPTHVSVHCTDGSLYEGDVVVGADGVHSKVRQELWRYLETLSLQNEVSRDRSTMIKEYSCVFGISTTPPGIEVGQGHRTMAKDYAFVIMSGKKGRLYWFLFAKMDKRYSGPERVQFTPEDMEAHAARYLDKPAAGKVPFSAIYERAEHKSYLPLEEACFKHWSKGRFVCIGDSVHKMTPNMGQGSNSAMESAAFLANHLTDLIKSCEAHVSLQQLEDCLQEWQDLRWPRAADMVAASAHLTRIDAIKTWKHRLAVIYLLPILKDFTVEMATMALVGAEKLDSVPVRPRGDGGAIPFVPNFDRIRLEPMWKYILLSIGPLVGCYSLSRLNIDTIAEALRPMLRHILGQGTWITGNGEIVDLRAPLYHIPFLDKIVNPLVTCVLPAISGSDPVSHAQALAFLMDMGSMYGIWLLESNRRTQSYIDMTITAAFATSSQLEGLARIAPWYYLYASIRTPLSRLLLGSNRRIDPSTSLTLLPVMMLGYYFLIIASFFASSISSRRFYNAIWQPFPILIPLLHTFCRFVTNRKPISRTSPSSSSPDKPTHHHPNSTKTPTHLASLRTCYITFALISTLTSAYTRMSLHSEMPLIRILPITTPAPSFSSITTHFLHYNHVVGHASGLIWLILRFRELKVLGAPVCWWRVIGGLVLSTVVLGPGAAFALGWGWREEMVERVVGGW</sequence>
<accession>A0A317XCW6</accession>
<evidence type="ECO:0000256" key="1">
    <source>
        <dbReference type="ARBA" id="ARBA00007992"/>
    </source>
</evidence>
<reference evidence="8 9" key="1">
    <citation type="submission" date="2016-12" db="EMBL/GenBank/DDBJ databases">
        <title>The genomes of Aspergillus section Nigri reveals drivers in fungal speciation.</title>
        <authorList>
            <consortium name="DOE Joint Genome Institute"/>
            <person name="Vesth T.C."/>
            <person name="Nybo J."/>
            <person name="Theobald S."/>
            <person name="Brandl J."/>
            <person name="Frisvad J.C."/>
            <person name="Nielsen K.F."/>
            <person name="Lyhne E.K."/>
            <person name="Kogle M.E."/>
            <person name="Kuo A."/>
            <person name="Riley R."/>
            <person name="Clum A."/>
            <person name="Nolan M."/>
            <person name="Lipzen A."/>
            <person name="Salamov A."/>
            <person name="Henrissat B."/>
            <person name="Wiebenga A."/>
            <person name="De Vries R.P."/>
            <person name="Grigoriev I.V."/>
            <person name="Mortensen U.H."/>
            <person name="Andersen M.R."/>
            <person name="Baker S.E."/>
        </authorList>
    </citation>
    <scope>NUCLEOTIDE SEQUENCE [LARGE SCALE GENOMIC DNA]</scope>
    <source>
        <strain evidence="8 9">CBS 115572</strain>
    </source>
</reference>
<dbReference type="PANTHER" id="PTHR47356:SF2">
    <property type="entry name" value="FAD-BINDING DOMAIN-CONTAINING PROTEIN-RELATED"/>
    <property type="match status" value="1"/>
</dbReference>
<evidence type="ECO:0000256" key="5">
    <source>
        <dbReference type="SAM" id="MobiDB-lite"/>
    </source>
</evidence>
<dbReference type="EMBL" id="MSFK01000001">
    <property type="protein sequence ID" value="PWY96454.1"/>
    <property type="molecule type" value="Genomic_DNA"/>
</dbReference>
<keyword evidence="2" id="KW-0285">Flavoprotein</keyword>
<dbReference type="GeneID" id="37116394"/>
<evidence type="ECO:0000256" key="2">
    <source>
        <dbReference type="ARBA" id="ARBA00022630"/>
    </source>
</evidence>
<dbReference type="InterPro" id="IPR050562">
    <property type="entry name" value="FAD_mOase_fung"/>
</dbReference>
<feature type="domain" description="FAD-binding" evidence="7">
    <location>
        <begin position="10"/>
        <end position="345"/>
    </location>
</feature>
<evidence type="ECO:0000259" key="7">
    <source>
        <dbReference type="Pfam" id="PF01494"/>
    </source>
</evidence>
<feature type="transmembrane region" description="Helical" evidence="6">
    <location>
        <begin position="778"/>
        <end position="806"/>
    </location>
</feature>
<dbReference type="PRINTS" id="PR00420">
    <property type="entry name" value="RNGMNOXGNASE"/>
</dbReference>
<evidence type="ECO:0000313" key="8">
    <source>
        <dbReference type="EMBL" id="PWY96454.1"/>
    </source>
</evidence>
<comment type="similarity">
    <text evidence="1">Belongs to the paxM FAD-dependent monooxygenase family.</text>
</comment>
<feature type="transmembrane region" description="Helical" evidence="6">
    <location>
        <begin position="614"/>
        <end position="634"/>
    </location>
</feature>
<feature type="compositionally biased region" description="Low complexity" evidence="5">
    <location>
        <begin position="671"/>
        <end position="681"/>
    </location>
</feature>
<evidence type="ECO:0000256" key="4">
    <source>
        <dbReference type="ARBA" id="ARBA00023002"/>
    </source>
</evidence>
<dbReference type="InterPro" id="IPR002938">
    <property type="entry name" value="FAD-bd"/>
</dbReference>
<feature type="transmembrane region" description="Helical" evidence="6">
    <location>
        <begin position="748"/>
        <end position="766"/>
    </location>
</feature>
<feature type="region of interest" description="Disordered" evidence="5">
    <location>
        <begin position="671"/>
        <end position="694"/>
    </location>
</feature>
<keyword evidence="9" id="KW-1185">Reference proteome</keyword>
<comment type="caution">
    <text evidence="8">The sequence shown here is derived from an EMBL/GenBank/DDBJ whole genome shotgun (WGS) entry which is preliminary data.</text>
</comment>
<dbReference type="Proteomes" id="UP000246702">
    <property type="component" value="Unassembled WGS sequence"/>
</dbReference>
<gene>
    <name evidence="8" type="ORF">BO94DRAFT_561910</name>
</gene>
<dbReference type="Pfam" id="PF01494">
    <property type="entry name" value="FAD_binding_3"/>
    <property type="match status" value="1"/>
</dbReference>
<keyword evidence="3" id="KW-0274">FAD</keyword>
<dbReference type="SUPFAM" id="SSF51905">
    <property type="entry name" value="FAD/NAD(P)-binding domain"/>
    <property type="match status" value="1"/>
</dbReference>
<dbReference type="AlphaFoldDB" id="A0A317XCW6"/>
<keyword evidence="6" id="KW-0812">Transmembrane</keyword>
<dbReference type="STRING" id="1450535.A0A317XCW6"/>
<feature type="transmembrane region" description="Helical" evidence="6">
    <location>
        <begin position="698"/>
        <end position="718"/>
    </location>
</feature>
<dbReference type="PANTHER" id="PTHR47356">
    <property type="entry name" value="FAD-DEPENDENT MONOOXYGENASE ASQG-RELATED"/>
    <property type="match status" value="1"/>
</dbReference>
<keyword evidence="8" id="KW-0503">Monooxygenase</keyword>
<keyword evidence="6" id="KW-0472">Membrane</keyword>
<proteinExistence type="inferred from homology"/>
<dbReference type="Gene3D" id="3.50.50.60">
    <property type="entry name" value="FAD/NAD(P)-binding domain"/>
    <property type="match status" value="1"/>
</dbReference>
<name>A0A317XCW6_9EURO</name>
<protein>
    <submittedName>
        <fullName evidence="8">Monooxygenase</fullName>
    </submittedName>
</protein>
<evidence type="ECO:0000256" key="3">
    <source>
        <dbReference type="ARBA" id="ARBA00022827"/>
    </source>
</evidence>
<dbReference type="OrthoDB" id="10029326at2759"/>
<keyword evidence="4" id="KW-0560">Oxidoreductase</keyword>
<dbReference type="GO" id="GO:0071949">
    <property type="term" value="F:FAD binding"/>
    <property type="evidence" value="ECO:0007669"/>
    <property type="project" value="InterPro"/>
</dbReference>